<dbReference type="PANTHER" id="PTHR43342:SF2">
    <property type="entry name" value="POTENTIAL NAD-REDUCING HYDROGENASE SUBUNIT"/>
    <property type="match status" value="1"/>
</dbReference>
<dbReference type="RefSeq" id="WP_188039375.1">
    <property type="nucleotide sequence ID" value="NZ_JACVHF010000004.1"/>
</dbReference>
<keyword evidence="2" id="KW-0001">2Fe-2S</keyword>
<dbReference type="InterPro" id="IPR042128">
    <property type="entry name" value="NuoE_dom"/>
</dbReference>
<dbReference type="InterPro" id="IPR028431">
    <property type="entry name" value="NADP_DH_HndA-like"/>
</dbReference>
<evidence type="ECO:0000256" key="3">
    <source>
        <dbReference type="ARBA" id="ARBA00022723"/>
    </source>
</evidence>
<protein>
    <submittedName>
        <fullName evidence="7">NAD(P)H-dependent oxidoreductase subunit E</fullName>
    </submittedName>
</protein>
<evidence type="ECO:0000256" key="4">
    <source>
        <dbReference type="ARBA" id="ARBA00023004"/>
    </source>
</evidence>
<name>A0ABR7T3K0_HELCL</name>
<accession>A0ABR7T3K0</accession>
<comment type="caution">
    <text evidence="7">The sequence shown here is derived from an EMBL/GenBank/DDBJ whole genome shotgun (WGS) entry which is preliminary data.</text>
</comment>
<dbReference type="InterPro" id="IPR041921">
    <property type="entry name" value="NuoE_N"/>
</dbReference>
<comment type="similarity">
    <text evidence="1">Belongs to the complex I 24 kDa subunit family.</text>
</comment>
<evidence type="ECO:0000256" key="6">
    <source>
        <dbReference type="ARBA" id="ARBA00034078"/>
    </source>
</evidence>
<reference evidence="7 8" key="1">
    <citation type="submission" date="2020-07" db="EMBL/GenBank/DDBJ databases">
        <title>Draft whole-genome sequence of Heliobacterium chlorum DSM 3682, type strain.</title>
        <authorList>
            <person name="Kyndt J.A."/>
            <person name="Meyer T.E."/>
            <person name="Imhoff J.F."/>
        </authorList>
    </citation>
    <scope>NUCLEOTIDE SEQUENCE [LARGE SCALE GENOMIC DNA]</scope>
    <source>
        <strain evidence="7 8">DSM 3682</strain>
    </source>
</reference>
<evidence type="ECO:0000256" key="1">
    <source>
        <dbReference type="ARBA" id="ARBA00010643"/>
    </source>
</evidence>
<dbReference type="Proteomes" id="UP000617402">
    <property type="component" value="Unassembled WGS sequence"/>
</dbReference>
<sequence>MAANRWDAPHIDTAKLIKDKDKKAKLDQALEEFRDKPGQLVRVLQKAQEIFGYIPEGVQVYVADRMSIPISEVAGVVSFYSTFSTRPKGKYTIGVCLGTTCYVKGAQDIVKALKKELSIDVTETTKDGLFSLTSSRCVGACGMAPVMAINGEIYSRVKAEDVPFILAKYRDRVAEEENFNGQS</sequence>
<dbReference type="InterPro" id="IPR036249">
    <property type="entry name" value="Thioredoxin-like_sf"/>
</dbReference>
<keyword evidence="4" id="KW-0408">Iron</keyword>
<dbReference type="EMBL" id="JACVHF010000004">
    <property type="protein sequence ID" value="MBC9784131.1"/>
    <property type="molecule type" value="Genomic_DNA"/>
</dbReference>
<keyword evidence="5" id="KW-0411">Iron-sulfur</keyword>
<gene>
    <name evidence="7" type="ORF">H1S01_06355</name>
</gene>
<dbReference type="Gene3D" id="1.10.10.1590">
    <property type="entry name" value="NADH-quinone oxidoreductase subunit E"/>
    <property type="match status" value="1"/>
</dbReference>
<evidence type="ECO:0000313" key="7">
    <source>
        <dbReference type="EMBL" id="MBC9784131.1"/>
    </source>
</evidence>
<dbReference type="CDD" id="cd03064">
    <property type="entry name" value="TRX_Fd_NuoE"/>
    <property type="match status" value="1"/>
</dbReference>
<keyword evidence="3" id="KW-0479">Metal-binding</keyword>
<proteinExistence type="inferred from homology"/>
<dbReference type="PIRSF" id="PIRSF000216">
    <property type="entry name" value="NADH_DH_24kDa"/>
    <property type="match status" value="1"/>
</dbReference>
<comment type="cofactor">
    <cofactor evidence="6">
        <name>[2Fe-2S] cluster</name>
        <dbReference type="ChEBI" id="CHEBI:190135"/>
    </cofactor>
</comment>
<dbReference type="SUPFAM" id="SSF52833">
    <property type="entry name" value="Thioredoxin-like"/>
    <property type="match status" value="1"/>
</dbReference>
<keyword evidence="8" id="KW-1185">Reference proteome</keyword>
<dbReference type="PANTHER" id="PTHR43342">
    <property type="entry name" value="NADH-QUINONE OXIDOREDUCTASE, E SUBUNIT"/>
    <property type="match status" value="1"/>
</dbReference>
<dbReference type="Pfam" id="PF01257">
    <property type="entry name" value="2Fe-2S_thioredx"/>
    <property type="match status" value="1"/>
</dbReference>
<evidence type="ECO:0000256" key="2">
    <source>
        <dbReference type="ARBA" id="ARBA00022714"/>
    </source>
</evidence>
<dbReference type="Gene3D" id="3.40.30.10">
    <property type="entry name" value="Glutaredoxin"/>
    <property type="match status" value="1"/>
</dbReference>
<dbReference type="InterPro" id="IPR002023">
    <property type="entry name" value="NuoE-like"/>
</dbReference>
<organism evidence="7 8">
    <name type="scientific">Heliobacterium chlorum</name>
    <dbReference type="NCBI Taxonomy" id="2698"/>
    <lineage>
        <taxon>Bacteria</taxon>
        <taxon>Bacillati</taxon>
        <taxon>Bacillota</taxon>
        <taxon>Clostridia</taxon>
        <taxon>Eubacteriales</taxon>
        <taxon>Heliobacteriaceae</taxon>
        <taxon>Heliobacterium</taxon>
    </lineage>
</organism>
<evidence type="ECO:0000313" key="8">
    <source>
        <dbReference type="Proteomes" id="UP000617402"/>
    </source>
</evidence>
<evidence type="ECO:0000256" key="5">
    <source>
        <dbReference type="ARBA" id="ARBA00023014"/>
    </source>
</evidence>